<dbReference type="AlphaFoldDB" id="A0A7S3E629"/>
<feature type="compositionally biased region" description="Basic and acidic residues" evidence="2">
    <location>
        <begin position="77"/>
        <end position="100"/>
    </location>
</feature>
<feature type="transmembrane region" description="Helical" evidence="3">
    <location>
        <begin position="344"/>
        <end position="366"/>
    </location>
</feature>
<protein>
    <recommendedName>
        <fullName evidence="4">Major facilitator superfamily (MFS) profile domain-containing protein</fullName>
    </recommendedName>
</protein>
<evidence type="ECO:0000256" key="1">
    <source>
        <dbReference type="ARBA" id="ARBA00004141"/>
    </source>
</evidence>
<dbReference type="PANTHER" id="PTHR23518">
    <property type="entry name" value="C-METHYLTRANSFERASE"/>
    <property type="match status" value="1"/>
</dbReference>
<comment type="subcellular location">
    <subcellularLocation>
        <location evidence="1">Membrane</location>
        <topology evidence="1">Multi-pass membrane protein</topology>
    </subcellularLocation>
</comment>
<name>A0A7S3E629_9CHLO</name>
<feature type="transmembrane region" description="Helical" evidence="3">
    <location>
        <begin position="413"/>
        <end position="437"/>
    </location>
</feature>
<feature type="region of interest" description="Disordered" evidence="2">
    <location>
        <begin position="77"/>
        <end position="113"/>
    </location>
</feature>
<feature type="transmembrane region" description="Helical" evidence="3">
    <location>
        <begin position="314"/>
        <end position="332"/>
    </location>
</feature>
<accession>A0A7S3E629</accession>
<keyword evidence="3" id="KW-1133">Transmembrane helix</keyword>
<feature type="domain" description="Major facilitator superfamily (MFS) profile" evidence="4">
    <location>
        <begin position="277"/>
        <end position="691"/>
    </location>
</feature>
<feature type="transmembrane region" description="Helical" evidence="3">
    <location>
        <begin position="277"/>
        <end position="302"/>
    </location>
</feature>
<dbReference type="InterPro" id="IPR020846">
    <property type="entry name" value="MFS_dom"/>
</dbReference>
<feature type="region of interest" description="Disordered" evidence="2">
    <location>
        <begin position="1"/>
        <end position="42"/>
    </location>
</feature>
<dbReference type="GO" id="GO:0016020">
    <property type="term" value="C:membrane"/>
    <property type="evidence" value="ECO:0007669"/>
    <property type="project" value="UniProtKB-SubCell"/>
</dbReference>
<dbReference type="InterPro" id="IPR036259">
    <property type="entry name" value="MFS_trans_sf"/>
</dbReference>
<dbReference type="GO" id="GO:0022857">
    <property type="term" value="F:transmembrane transporter activity"/>
    <property type="evidence" value="ECO:0007669"/>
    <property type="project" value="InterPro"/>
</dbReference>
<feature type="compositionally biased region" description="Low complexity" evidence="2">
    <location>
        <begin position="101"/>
        <end position="113"/>
    </location>
</feature>
<evidence type="ECO:0000259" key="4">
    <source>
        <dbReference type="PROSITE" id="PS50850"/>
    </source>
</evidence>
<dbReference type="Gene3D" id="1.20.1250.20">
    <property type="entry name" value="MFS general substrate transporter like domains"/>
    <property type="match status" value="2"/>
</dbReference>
<dbReference type="CDD" id="cd17370">
    <property type="entry name" value="MFS_MJ1317_like"/>
    <property type="match status" value="1"/>
</dbReference>
<feature type="transmembrane region" description="Helical" evidence="3">
    <location>
        <begin position="574"/>
        <end position="591"/>
    </location>
</feature>
<evidence type="ECO:0000256" key="3">
    <source>
        <dbReference type="SAM" id="Phobius"/>
    </source>
</evidence>
<sequence length="700" mass="73700">MLPTSCSSSSPQLRARGCGSVRGGGGAGSSHHHHRIGKAVRAPLSKRAALRGVAARAVGASSSSGFDPLAEKFYTAEDLARDEPPTWSKPEKAAEAREAEPNAASSPPAPKAEAAALPDVVVVPEAAKSATEWPKQKNQRKAKPQGRKSVVAAASRVPTSLHRFLVSSAAEDARQWIQNWRNKALPPRGASVKAAAAAGPSPFANGGPEEAKQWIQNWKDGKTTATGGDKKKKKSPTAAQASPSGSRAAVSAGTAVEDGNFFQRVYRVLPDARNNRSLWGVGLMQLLWTASTLMYVSVLPVYMKQELGLSNTKIGVLEGAAVASAFFSKVFSGVISDALRSRTAVIFVGAMLTLACKPMFAASAYVKATYGTAVCFYWIFSGKIADRLSKGIRAAPTDALLADLSPGKDRSKAFSLTQSLATFGGVLGSALTAALLFRGASYETIFMLAAVPSALAIVMLFTAVKQPELDSSSDAAAAAAEQQQAEKKEKKASGGFREVLKNAATLPWQFYFAAVIVSTLYVARFSESFVVLRAKSLGWSTAALPLLLTSNQILQGFFTYPMGMLADNLGKKQILTLGFLALILANCIFIFSKHPAGAVVGFLVVGLHMSMTQANTKALLTEYINPTQRGTAFAMFAVFSGFALSFGNTLAGILNDQSTKAGLGNIGCFYGGATATAVSLVLLLIYFQVVGKKTADAAQE</sequence>
<feature type="transmembrane region" description="Helical" evidence="3">
    <location>
        <begin position="444"/>
        <end position="464"/>
    </location>
</feature>
<feature type="transmembrane region" description="Helical" evidence="3">
    <location>
        <begin position="632"/>
        <end position="654"/>
    </location>
</feature>
<evidence type="ECO:0000313" key="5">
    <source>
        <dbReference type="EMBL" id="CAE0027843.1"/>
    </source>
</evidence>
<feature type="compositionally biased region" description="Polar residues" evidence="2">
    <location>
        <begin position="1"/>
        <end position="12"/>
    </location>
</feature>
<evidence type="ECO:0000256" key="2">
    <source>
        <dbReference type="SAM" id="MobiDB-lite"/>
    </source>
</evidence>
<gene>
    <name evidence="5" type="ORF">CLAU1311_LOCUS8751</name>
</gene>
<dbReference type="Pfam" id="PF07690">
    <property type="entry name" value="MFS_1"/>
    <property type="match status" value="1"/>
</dbReference>
<feature type="compositionally biased region" description="Basic residues" evidence="2">
    <location>
        <begin position="137"/>
        <end position="146"/>
    </location>
</feature>
<dbReference type="SUPFAM" id="SSF103473">
    <property type="entry name" value="MFS general substrate transporter"/>
    <property type="match status" value="1"/>
</dbReference>
<dbReference type="EMBL" id="HBHU01013424">
    <property type="protein sequence ID" value="CAE0027843.1"/>
    <property type="molecule type" value="Transcribed_RNA"/>
</dbReference>
<organism evidence="5">
    <name type="scientific">Chloropicon laureae</name>
    <dbReference type="NCBI Taxonomy" id="464258"/>
    <lineage>
        <taxon>Eukaryota</taxon>
        <taxon>Viridiplantae</taxon>
        <taxon>Chlorophyta</taxon>
        <taxon>Chloropicophyceae</taxon>
        <taxon>Chloropicales</taxon>
        <taxon>Chloropicaceae</taxon>
        <taxon>Chloropicon</taxon>
    </lineage>
</organism>
<keyword evidence="3" id="KW-0812">Transmembrane</keyword>
<feature type="transmembrane region" description="Helical" evidence="3">
    <location>
        <begin position="666"/>
        <end position="687"/>
    </location>
</feature>
<feature type="region of interest" description="Disordered" evidence="2">
    <location>
        <begin position="220"/>
        <end position="251"/>
    </location>
</feature>
<keyword evidence="3" id="KW-0472">Membrane</keyword>
<feature type="transmembrane region" description="Helical" evidence="3">
    <location>
        <begin position="508"/>
        <end position="525"/>
    </location>
</feature>
<dbReference type="InterPro" id="IPR011701">
    <property type="entry name" value="MFS"/>
</dbReference>
<feature type="transmembrane region" description="Helical" evidence="3">
    <location>
        <begin position="537"/>
        <end position="554"/>
    </location>
</feature>
<reference evidence="5" key="1">
    <citation type="submission" date="2021-01" db="EMBL/GenBank/DDBJ databases">
        <authorList>
            <person name="Corre E."/>
            <person name="Pelletier E."/>
            <person name="Niang G."/>
            <person name="Scheremetjew M."/>
            <person name="Finn R."/>
            <person name="Kale V."/>
            <person name="Holt S."/>
            <person name="Cochrane G."/>
            <person name="Meng A."/>
            <person name="Brown T."/>
            <person name="Cohen L."/>
        </authorList>
    </citation>
    <scope>NUCLEOTIDE SEQUENCE</scope>
    <source>
        <strain evidence="5">RCC856</strain>
    </source>
</reference>
<dbReference type="PROSITE" id="PS50850">
    <property type="entry name" value="MFS"/>
    <property type="match status" value="1"/>
</dbReference>
<feature type="region of interest" description="Disordered" evidence="2">
    <location>
        <begin position="127"/>
        <end position="154"/>
    </location>
</feature>
<proteinExistence type="predicted"/>
<dbReference type="PANTHER" id="PTHR23518:SF2">
    <property type="entry name" value="MAJOR FACILITATOR SUPERFAMILY TRANSPORTER"/>
    <property type="match status" value="1"/>
</dbReference>